<keyword evidence="9" id="KW-1185">Reference proteome</keyword>
<dbReference type="RefSeq" id="WP_233925999.1">
    <property type="nucleotide sequence ID" value="NZ_JAJVKT010000019.1"/>
</dbReference>
<evidence type="ECO:0000313" key="8">
    <source>
        <dbReference type="EMBL" id="MCE7510035.1"/>
    </source>
</evidence>
<dbReference type="GO" id="GO:0071949">
    <property type="term" value="F:FAD binding"/>
    <property type="evidence" value="ECO:0007669"/>
    <property type="project" value="InterPro"/>
</dbReference>
<dbReference type="InterPro" id="IPR002938">
    <property type="entry name" value="FAD-bd"/>
</dbReference>
<keyword evidence="8" id="KW-0560">Oxidoreductase</keyword>
<dbReference type="Pfam" id="PF01494">
    <property type="entry name" value="FAD_binding_3"/>
    <property type="match status" value="1"/>
</dbReference>
<protein>
    <recommendedName>
        <fullName evidence="3">Alkyl hydroperoxide reductase subunit F</fullName>
    </recommendedName>
</protein>
<keyword evidence="8" id="KW-0503">Monooxygenase</keyword>
<proteinExistence type="inferred from homology"/>
<dbReference type="GO" id="GO:0016709">
    <property type="term" value="F:oxidoreductase activity, acting on paired donors, with incorporation or reduction of molecular oxygen, NAD(P)H as one donor, and incorporation of one atom of oxygen"/>
    <property type="evidence" value="ECO:0007669"/>
    <property type="project" value="UniProtKB-ARBA"/>
</dbReference>
<feature type="domain" description="FAD-binding" evidence="7">
    <location>
        <begin position="8"/>
        <end position="344"/>
    </location>
</feature>
<comment type="function">
    <text evidence="6">Serves to protect the cell against DNA damage by alkyl hydroperoxides. It can use either NADH or NADPH as electron donor for direct reduction of redox dyes or of alkyl hydroperoxides when combined with the AhpC protein.</text>
</comment>
<dbReference type="SUPFAM" id="SSF52833">
    <property type="entry name" value="Thioredoxin-like"/>
    <property type="match status" value="1"/>
</dbReference>
<organism evidence="8 9">
    <name type="scientific">Alloalcanivorax xenomutans</name>
    <dbReference type="NCBI Taxonomy" id="1094342"/>
    <lineage>
        <taxon>Bacteria</taxon>
        <taxon>Pseudomonadati</taxon>
        <taxon>Pseudomonadota</taxon>
        <taxon>Gammaproteobacteria</taxon>
        <taxon>Oceanospirillales</taxon>
        <taxon>Alcanivoracaceae</taxon>
        <taxon>Alloalcanivorax</taxon>
    </lineage>
</organism>
<dbReference type="InterPro" id="IPR036249">
    <property type="entry name" value="Thioredoxin-like_sf"/>
</dbReference>
<dbReference type="PANTHER" id="PTHR43004:SF19">
    <property type="entry name" value="BINDING MONOOXYGENASE, PUTATIVE (JCVI)-RELATED"/>
    <property type="match status" value="1"/>
</dbReference>
<evidence type="ECO:0000256" key="3">
    <source>
        <dbReference type="ARBA" id="ARBA00020059"/>
    </source>
</evidence>
<dbReference type="Gene3D" id="3.30.70.2450">
    <property type="match status" value="1"/>
</dbReference>
<dbReference type="Gene3D" id="3.40.30.120">
    <property type="match status" value="1"/>
</dbReference>
<comment type="cofactor">
    <cofactor evidence="1">
        <name>FAD</name>
        <dbReference type="ChEBI" id="CHEBI:57692"/>
    </cofactor>
</comment>
<dbReference type="Proteomes" id="UP001107961">
    <property type="component" value="Unassembled WGS sequence"/>
</dbReference>
<dbReference type="InterPro" id="IPR036188">
    <property type="entry name" value="FAD/NAD-bd_sf"/>
</dbReference>
<name>A0A9Q3W3Q0_9GAMM</name>
<gene>
    <name evidence="8" type="ORF">LZG35_15465</name>
</gene>
<dbReference type="AlphaFoldDB" id="A0A9Q3W3Q0"/>
<evidence type="ECO:0000256" key="2">
    <source>
        <dbReference type="ARBA" id="ARBA00007801"/>
    </source>
</evidence>
<evidence type="ECO:0000256" key="4">
    <source>
        <dbReference type="ARBA" id="ARBA00022630"/>
    </source>
</evidence>
<dbReference type="InterPro" id="IPR050641">
    <property type="entry name" value="RIFMO-like"/>
</dbReference>
<evidence type="ECO:0000313" key="9">
    <source>
        <dbReference type="Proteomes" id="UP001107961"/>
    </source>
</evidence>
<dbReference type="PRINTS" id="PR00420">
    <property type="entry name" value="RNGMNOXGNASE"/>
</dbReference>
<evidence type="ECO:0000256" key="6">
    <source>
        <dbReference type="ARBA" id="ARBA00024806"/>
    </source>
</evidence>
<dbReference type="Gene3D" id="3.50.50.60">
    <property type="entry name" value="FAD/NAD(P)-binding domain"/>
    <property type="match status" value="1"/>
</dbReference>
<sequence length="552" mass="61000">MITGSRQAKVLIVGAGPTGLALGVNLLRGGIPCRIIDRLPQRRPWSRALGLHARTLEFLDAMGVLQTLRGRSRPIRAVNLHGEKGPLLHLDFTSLDTPEPALLSCPQSQVEAVLEERYRSLGGELWRDAELLDCSQDGAGVRARVRIGEQVTEVGAEILVGADGAHSRVRELLGLPFEGMDYEETFLLADLDVELDLPEDQSHGFLLPGGALMAIPLPSGWRLITVLEEDAEPGPADAERDLALLSERLSQVLEPVPELPEPIWLTRFSVHRRLVSHYRRNRIFLAGDACHIQSPMGAQGMNTGIADAVNLAWKLVLFLRGYGGGALLDSYQQERRPVAVEMLREVNLLSRTSTLRRPFLRGARDSLLKLTGQRAPAENKVMRRASQLDIHYRASPLVDAGPDADLGWRHQGPLPGDRVPDVALVSLHDGGPRHLHGLLRQPAHHLLLQLGEAPDHPTRVILHALLSRVPDEYLNELRITLILNEPPEGAAPDMAPGRAHLWHDKDGDFAEHFGNGSRLWLMRPDGHLAYRAPLSDADFLLAYLERLFRRGG</sequence>
<comment type="similarity">
    <text evidence="2">Belongs to the PheA/TfdB FAD monooxygenase family.</text>
</comment>
<keyword evidence="4" id="KW-0285">Flavoprotein</keyword>
<dbReference type="EMBL" id="JAJVKT010000019">
    <property type="protein sequence ID" value="MCE7510035.1"/>
    <property type="molecule type" value="Genomic_DNA"/>
</dbReference>
<evidence type="ECO:0000256" key="5">
    <source>
        <dbReference type="ARBA" id="ARBA00022827"/>
    </source>
</evidence>
<accession>A0A9Q3W3Q0</accession>
<evidence type="ECO:0000259" key="7">
    <source>
        <dbReference type="Pfam" id="PF01494"/>
    </source>
</evidence>
<dbReference type="SUPFAM" id="SSF51905">
    <property type="entry name" value="FAD/NAD(P)-binding domain"/>
    <property type="match status" value="1"/>
</dbReference>
<reference evidence="8" key="1">
    <citation type="submission" date="2022-01" db="EMBL/GenBank/DDBJ databases">
        <authorList>
            <person name="Karlyshev A.V."/>
            <person name="Jaspars M."/>
        </authorList>
    </citation>
    <scope>NUCLEOTIDE SEQUENCE</scope>
    <source>
        <strain evidence="8">AGSA3-2</strain>
    </source>
</reference>
<evidence type="ECO:0000256" key="1">
    <source>
        <dbReference type="ARBA" id="ARBA00001974"/>
    </source>
</evidence>
<dbReference type="PANTHER" id="PTHR43004">
    <property type="entry name" value="TRK SYSTEM POTASSIUM UPTAKE PROTEIN"/>
    <property type="match status" value="1"/>
</dbReference>
<keyword evidence="5" id="KW-0274">FAD</keyword>
<comment type="caution">
    <text evidence="8">The sequence shown here is derived from an EMBL/GenBank/DDBJ whole genome shotgun (WGS) entry which is preliminary data.</text>
</comment>